<dbReference type="EMBL" id="JBIAHM010000011">
    <property type="protein sequence ID" value="MFE9602647.1"/>
    <property type="molecule type" value="Genomic_DNA"/>
</dbReference>
<dbReference type="SUPFAM" id="SSF48452">
    <property type="entry name" value="TPR-like"/>
    <property type="match status" value="1"/>
</dbReference>
<dbReference type="Proteomes" id="UP001601303">
    <property type="component" value="Unassembled WGS sequence"/>
</dbReference>
<accession>A0ABW6MBG1</accession>
<dbReference type="InterPro" id="IPR011990">
    <property type="entry name" value="TPR-like_helical_dom_sf"/>
</dbReference>
<dbReference type="Pfam" id="PF13374">
    <property type="entry name" value="TPR_10"/>
    <property type="match status" value="1"/>
</dbReference>
<reference evidence="1 2" key="1">
    <citation type="submission" date="2024-10" db="EMBL/GenBank/DDBJ databases">
        <title>The Natural Products Discovery Center: Release of the First 8490 Sequenced Strains for Exploring Actinobacteria Biosynthetic Diversity.</title>
        <authorList>
            <person name="Kalkreuter E."/>
            <person name="Kautsar S.A."/>
            <person name="Yang D."/>
            <person name="Bader C.D."/>
            <person name="Teijaro C.N."/>
            <person name="Fluegel L."/>
            <person name="Davis C.M."/>
            <person name="Simpson J.R."/>
            <person name="Lauterbach L."/>
            <person name="Steele A.D."/>
            <person name="Gui C."/>
            <person name="Meng S."/>
            <person name="Li G."/>
            <person name="Viehrig K."/>
            <person name="Ye F."/>
            <person name="Su P."/>
            <person name="Kiefer A.F."/>
            <person name="Nichols A."/>
            <person name="Cepeda A.J."/>
            <person name="Yan W."/>
            <person name="Fan B."/>
            <person name="Jiang Y."/>
            <person name="Adhikari A."/>
            <person name="Zheng C.-J."/>
            <person name="Schuster L."/>
            <person name="Cowan T.M."/>
            <person name="Smanski M.J."/>
            <person name="Chevrette M.G."/>
            <person name="De Carvalho L.P.S."/>
            <person name="Shen B."/>
        </authorList>
    </citation>
    <scope>NUCLEOTIDE SEQUENCE [LARGE SCALE GENOMIC DNA]</scope>
    <source>
        <strain evidence="1 2">NPDC006488</strain>
    </source>
</reference>
<evidence type="ECO:0000313" key="2">
    <source>
        <dbReference type="Proteomes" id="UP001601303"/>
    </source>
</evidence>
<sequence>RARVLGEDHPSTLISRNNLAGAYRESGDVVRAIPLYEQALAGCLRVLGEDHPTTKTVLANLSIARAQHP</sequence>
<feature type="non-terminal residue" evidence="1">
    <location>
        <position position="1"/>
    </location>
</feature>
<dbReference type="Gene3D" id="1.25.40.10">
    <property type="entry name" value="Tetratricopeptide repeat domain"/>
    <property type="match status" value="1"/>
</dbReference>
<proteinExistence type="predicted"/>
<name>A0ABW6MBG1_9ACTN</name>
<evidence type="ECO:0000313" key="1">
    <source>
        <dbReference type="EMBL" id="MFE9602647.1"/>
    </source>
</evidence>
<comment type="caution">
    <text evidence="1">The sequence shown here is derived from an EMBL/GenBank/DDBJ whole genome shotgun (WGS) entry which is preliminary data.</text>
</comment>
<organism evidence="1 2">
    <name type="scientific">Streptomyces hokutonensis</name>
    <dbReference type="NCBI Taxonomy" id="1306990"/>
    <lineage>
        <taxon>Bacteria</taxon>
        <taxon>Bacillati</taxon>
        <taxon>Actinomycetota</taxon>
        <taxon>Actinomycetes</taxon>
        <taxon>Kitasatosporales</taxon>
        <taxon>Streptomycetaceae</taxon>
        <taxon>Streptomyces</taxon>
    </lineage>
</organism>
<gene>
    <name evidence="1" type="ORF">ACFYNQ_29300</name>
</gene>
<keyword evidence="2" id="KW-1185">Reference proteome</keyword>
<dbReference type="RefSeq" id="WP_388110699.1">
    <property type="nucleotide sequence ID" value="NZ_JBIAHM010000011.1"/>
</dbReference>
<protein>
    <submittedName>
        <fullName evidence="1">Tetratricopeptide repeat protein</fullName>
    </submittedName>
</protein>